<comment type="caution">
    <text evidence="2">The sequence shown here is derived from an EMBL/GenBank/DDBJ whole genome shotgun (WGS) entry which is preliminary data.</text>
</comment>
<dbReference type="Proteomes" id="UP000037035">
    <property type="component" value="Unassembled WGS sequence"/>
</dbReference>
<dbReference type="OrthoDB" id="2847449at2759"/>
<keyword evidence="3" id="KW-1185">Reference proteome</keyword>
<feature type="region of interest" description="Disordered" evidence="1">
    <location>
        <begin position="239"/>
        <end position="260"/>
    </location>
</feature>
<proteinExistence type="predicted"/>
<evidence type="ECO:0008006" key="4">
    <source>
        <dbReference type="Google" id="ProtNLM"/>
    </source>
</evidence>
<accession>A0A0L6UDA5</accession>
<dbReference type="AlphaFoldDB" id="A0A0L6UDA5"/>
<protein>
    <recommendedName>
        <fullName evidence="4">DUF4219 domain-containing protein</fullName>
    </recommendedName>
</protein>
<reference evidence="2 3" key="1">
    <citation type="submission" date="2015-08" db="EMBL/GenBank/DDBJ databases">
        <title>Next Generation Sequencing and Analysis of the Genome of Puccinia sorghi L Schw, the Causal Agent of Maize Common Rust.</title>
        <authorList>
            <person name="Rochi L."/>
            <person name="Burguener G."/>
            <person name="Darino M."/>
            <person name="Turjanski A."/>
            <person name="Kreff E."/>
            <person name="Dieguez M.J."/>
            <person name="Sacco F."/>
        </authorList>
    </citation>
    <scope>NUCLEOTIDE SEQUENCE [LARGE SCALE GENOMIC DNA]</scope>
    <source>
        <strain evidence="2 3">RO10H11247</strain>
    </source>
</reference>
<evidence type="ECO:0000313" key="3">
    <source>
        <dbReference type="Proteomes" id="UP000037035"/>
    </source>
</evidence>
<name>A0A0L6UDA5_9BASI</name>
<dbReference type="EMBL" id="LAVV01012606">
    <property type="protein sequence ID" value="KNZ46523.1"/>
    <property type="molecule type" value="Genomic_DNA"/>
</dbReference>
<sequence length="260" mass="29401">MDEINPTILKTTIEAIPILTEDNFSSWITRITALFKLGGLKDQMLNGHPALEESDNTILCAIILAKLSATTHNNVVTSTNEDDAIALWKAILKRFISTEPSNCARVYNQFANISFNTSNIEKFITEVRSTLVKMEDVGINMEKDIITYDLLRQLPSSLDNIKQSITHSRNGEDIKPEALLDHLEIHLNELKVSSTNKVKVTSMFTKEDPCCIPGKHNTYSDSHTKEKCWFEKLHLRPKYSKRSGSHNKKNGNQNTKLKEG</sequence>
<dbReference type="VEuPathDB" id="FungiDB:VP01_71g16"/>
<evidence type="ECO:0000256" key="1">
    <source>
        <dbReference type="SAM" id="MobiDB-lite"/>
    </source>
</evidence>
<organism evidence="2 3">
    <name type="scientific">Puccinia sorghi</name>
    <dbReference type="NCBI Taxonomy" id="27349"/>
    <lineage>
        <taxon>Eukaryota</taxon>
        <taxon>Fungi</taxon>
        <taxon>Dikarya</taxon>
        <taxon>Basidiomycota</taxon>
        <taxon>Pucciniomycotina</taxon>
        <taxon>Pucciniomycetes</taxon>
        <taxon>Pucciniales</taxon>
        <taxon>Pucciniaceae</taxon>
        <taxon>Puccinia</taxon>
    </lineage>
</organism>
<dbReference type="Pfam" id="PF14223">
    <property type="entry name" value="Retrotran_gag_2"/>
    <property type="match status" value="1"/>
</dbReference>
<feature type="compositionally biased region" description="Polar residues" evidence="1">
    <location>
        <begin position="250"/>
        <end position="260"/>
    </location>
</feature>
<gene>
    <name evidence="2" type="ORF">VP01_71g16</name>
</gene>
<feature type="compositionally biased region" description="Basic residues" evidence="1">
    <location>
        <begin position="239"/>
        <end position="249"/>
    </location>
</feature>
<evidence type="ECO:0000313" key="2">
    <source>
        <dbReference type="EMBL" id="KNZ46523.1"/>
    </source>
</evidence>